<dbReference type="PANTHER" id="PTHR44167:SF24">
    <property type="entry name" value="SERINE_THREONINE-PROTEIN KINASE CHK2"/>
    <property type="match status" value="1"/>
</dbReference>
<keyword evidence="1" id="KW-0106">Calcium</keyword>
<feature type="domain" description="Protein kinase" evidence="3">
    <location>
        <begin position="138"/>
        <end position="408"/>
    </location>
</feature>
<dbReference type="Pfam" id="PF00069">
    <property type="entry name" value="Pkinase"/>
    <property type="match status" value="1"/>
</dbReference>
<dbReference type="Pfam" id="PF13202">
    <property type="entry name" value="EF-hand_5"/>
    <property type="match status" value="1"/>
</dbReference>
<feature type="domain" description="EF-hand" evidence="4">
    <location>
        <begin position="451"/>
        <end position="486"/>
    </location>
</feature>
<dbReference type="Proteomes" id="UP001178507">
    <property type="component" value="Unassembled WGS sequence"/>
</dbReference>
<evidence type="ECO:0000256" key="1">
    <source>
        <dbReference type="ARBA" id="ARBA00022837"/>
    </source>
</evidence>
<dbReference type="PROSITE" id="PS00018">
    <property type="entry name" value="EF_HAND_1"/>
    <property type="match status" value="3"/>
</dbReference>
<dbReference type="Pfam" id="PF13499">
    <property type="entry name" value="EF-hand_7"/>
    <property type="match status" value="1"/>
</dbReference>
<dbReference type="CDD" id="cd00180">
    <property type="entry name" value="PKc"/>
    <property type="match status" value="1"/>
</dbReference>
<keyword evidence="6" id="KW-1185">Reference proteome</keyword>
<dbReference type="SMART" id="SM00054">
    <property type="entry name" value="EFh"/>
    <property type="match status" value="4"/>
</dbReference>
<dbReference type="InterPro" id="IPR000719">
    <property type="entry name" value="Prot_kinase_dom"/>
</dbReference>
<feature type="domain" description="EF-hand" evidence="4">
    <location>
        <begin position="80"/>
        <end position="115"/>
    </location>
</feature>
<evidence type="ECO:0000259" key="3">
    <source>
        <dbReference type="PROSITE" id="PS50011"/>
    </source>
</evidence>
<dbReference type="Gene3D" id="1.10.510.10">
    <property type="entry name" value="Transferase(Phosphotransferase) domain 1"/>
    <property type="match status" value="1"/>
</dbReference>
<comment type="similarity">
    <text evidence="2">Belongs to the protein kinase superfamily. Ser/Thr protein kinase family. CDPK subfamily.</text>
</comment>
<dbReference type="SUPFAM" id="SSF47473">
    <property type="entry name" value="EF-hand"/>
    <property type="match status" value="1"/>
</dbReference>
<evidence type="ECO:0000256" key="2">
    <source>
        <dbReference type="ARBA" id="ARBA00024334"/>
    </source>
</evidence>
<sequence length="603" mass="67310">MGQHVSTDLRVACRRRLCPPAKRRRLLPEAGAEELKLWELIKSPGQLDNLVDQLGVGDTTLQEADVGLLLEGLEDMVGRSLEVDPEMLFARFDADCDGSLDPDEVKCLVRAVLFQHCKALGFATPDLDIPSKRLRSAYTISRKLGEGGQGAMYLAKCKRLKADRCVKFYQKGEQNAPTEDILFEFEVMKTLSSPYVARTYEIFQDGGYFCIVSEPYLGGDLTKLVAQAAQAGQKVDEQWLSRIFTQVLKGLAFLHHKKIIHCDLKESNVMVAEALKINWQNPQVLLIDFGLSSSFISAERGLWGTPGYIPPETFQSSFWVPKGDVFSAGVMFYQIVSGKRAPYCPARRETAQTSGGGWEEVEQCTLEKELPLEELFASSDFKDLLKQTTSKDFKQRPSASACLRHPWFQHAGAHGAHTVGVEALGRLRALQQRTAAQKAIFEKMLASCNLGQMRSLNDLFRSLDSDGDGVVTVQEARDGLRQIDLLGGETLTRLIDLLMGPDGTVEYSAFMAQMIGEQVLHEGVRLWDIFCELDIDGDGYLTREELPGLLAACKFDAMSADHLLRDLDSDGDGRVSFQEFEQACLAGIDEREVRKLKGWFWPW</sequence>
<name>A0AA36J3N1_9DINO</name>
<dbReference type="GO" id="GO:0005524">
    <property type="term" value="F:ATP binding"/>
    <property type="evidence" value="ECO:0007669"/>
    <property type="project" value="InterPro"/>
</dbReference>
<reference evidence="5" key="1">
    <citation type="submission" date="2023-08" db="EMBL/GenBank/DDBJ databases">
        <authorList>
            <person name="Chen Y."/>
            <person name="Shah S."/>
            <person name="Dougan E. K."/>
            <person name="Thang M."/>
            <person name="Chan C."/>
        </authorList>
    </citation>
    <scope>NUCLEOTIDE SEQUENCE</scope>
</reference>
<comment type="caution">
    <text evidence="5">The sequence shown here is derived from an EMBL/GenBank/DDBJ whole genome shotgun (WGS) entry which is preliminary data.</text>
</comment>
<dbReference type="SMART" id="SM00220">
    <property type="entry name" value="S_TKc"/>
    <property type="match status" value="1"/>
</dbReference>
<evidence type="ECO:0000259" key="4">
    <source>
        <dbReference type="PROSITE" id="PS50222"/>
    </source>
</evidence>
<dbReference type="InterPro" id="IPR002048">
    <property type="entry name" value="EF_hand_dom"/>
</dbReference>
<dbReference type="PANTHER" id="PTHR44167">
    <property type="entry name" value="OVARIAN-SPECIFIC SERINE/THREONINE-PROTEIN KINASE LOK-RELATED"/>
    <property type="match status" value="1"/>
</dbReference>
<dbReference type="GO" id="GO:0044773">
    <property type="term" value="P:mitotic DNA damage checkpoint signaling"/>
    <property type="evidence" value="ECO:0007669"/>
    <property type="project" value="TreeGrafter"/>
</dbReference>
<dbReference type="InterPro" id="IPR008271">
    <property type="entry name" value="Ser/Thr_kinase_AS"/>
</dbReference>
<proteinExistence type="inferred from homology"/>
<dbReference type="AlphaFoldDB" id="A0AA36J3N1"/>
<gene>
    <name evidence="5" type="ORF">EVOR1521_LOCUS21843</name>
</gene>
<dbReference type="GO" id="GO:0005509">
    <property type="term" value="F:calcium ion binding"/>
    <property type="evidence" value="ECO:0007669"/>
    <property type="project" value="InterPro"/>
</dbReference>
<accession>A0AA36J3N1</accession>
<dbReference type="SUPFAM" id="SSF56112">
    <property type="entry name" value="Protein kinase-like (PK-like)"/>
    <property type="match status" value="1"/>
</dbReference>
<protein>
    <submittedName>
        <fullName evidence="5">Uncharacterized protein</fullName>
    </submittedName>
</protein>
<feature type="domain" description="EF-hand" evidence="4">
    <location>
        <begin position="560"/>
        <end position="590"/>
    </location>
</feature>
<evidence type="ECO:0000313" key="5">
    <source>
        <dbReference type="EMBL" id="CAJ1397929.1"/>
    </source>
</evidence>
<dbReference type="InterPro" id="IPR011009">
    <property type="entry name" value="Kinase-like_dom_sf"/>
</dbReference>
<dbReference type="Gene3D" id="1.10.238.10">
    <property type="entry name" value="EF-hand"/>
    <property type="match status" value="2"/>
</dbReference>
<dbReference type="GO" id="GO:0005634">
    <property type="term" value="C:nucleus"/>
    <property type="evidence" value="ECO:0007669"/>
    <property type="project" value="TreeGrafter"/>
</dbReference>
<feature type="domain" description="EF-hand" evidence="4">
    <location>
        <begin position="521"/>
        <end position="556"/>
    </location>
</feature>
<dbReference type="PROSITE" id="PS50011">
    <property type="entry name" value="PROTEIN_KINASE_DOM"/>
    <property type="match status" value="1"/>
</dbReference>
<dbReference type="InterPro" id="IPR011992">
    <property type="entry name" value="EF-hand-dom_pair"/>
</dbReference>
<dbReference type="EMBL" id="CAUJNA010003283">
    <property type="protein sequence ID" value="CAJ1397929.1"/>
    <property type="molecule type" value="Genomic_DNA"/>
</dbReference>
<evidence type="ECO:0000313" key="6">
    <source>
        <dbReference type="Proteomes" id="UP001178507"/>
    </source>
</evidence>
<dbReference type="InterPro" id="IPR018247">
    <property type="entry name" value="EF_Hand_1_Ca_BS"/>
</dbReference>
<dbReference type="GO" id="GO:0004674">
    <property type="term" value="F:protein serine/threonine kinase activity"/>
    <property type="evidence" value="ECO:0007669"/>
    <property type="project" value="TreeGrafter"/>
</dbReference>
<dbReference type="PROSITE" id="PS00108">
    <property type="entry name" value="PROTEIN_KINASE_ST"/>
    <property type="match status" value="1"/>
</dbReference>
<dbReference type="CDD" id="cd00051">
    <property type="entry name" value="EFh"/>
    <property type="match status" value="1"/>
</dbReference>
<dbReference type="Gene3D" id="3.30.200.20">
    <property type="entry name" value="Phosphorylase Kinase, domain 1"/>
    <property type="match status" value="1"/>
</dbReference>
<organism evidence="5 6">
    <name type="scientific">Effrenium voratum</name>
    <dbReference type="NCBI Taxonomy" id="2562239"/>
    <lineage>
        <taxon>Eukaryota</taxon>
        <taxon>Sar</taxon>
        <taxon>Alveolata</taxon>
        <taxon>Dinophyceae</taxon>
        <taxon>Suessiales</taxon>
        <taxon>Symbiodiniaceae</taxon>
        <taxon>Effrenium</taxon>
    </lineage>
</organism>
<dbReference type="PROSITE" id="PS50222">
    <property type="entry name" value="EF_HAND_2"/>
    <property type="match status" value="4"/>
</dbReference>